<dbReference type="GO" id="GO:0003677">
    <property type="term" value="F:DNA binding"/>
    <property type="evidence" value="ECO:0007669"/>
    <property type="project" value="UniProtKB-KW"/>
</dbReference>
<dbReference type="STRING" id="1619044.UY92_C0013G0048"/>
<evidence type="ECO:0000256" key="1">
    <source>
        <dbReference type="ARBA" id="ARBA00010641"/>
    </source>
</evidence>
<reference evidence="8 9" key="1">
    <citation type="journal article" date="2015" name="Nature">
        <title>rRNA introns, odd ribosomes, and small enigmatic genomes across a large radiation of phyla.</title>
        <authorList>
            <person name="Brown C.T."/>
            <person name="Hug L.A."/>
            <person name="Thomas B.C."/>
            <person name="Sharon I."/>
            <person name="Castelle C.J."/>
            <person name="Singh A."/>
            <person name="Wilkins M.J."/>
            <person name="Williams K.H."/>
            <person name="Banfield J.F."/>
        </authorList>
    </citation>
    <scope>NUCLEOTIDE SEQUENCE [LARGE SCALE GENOMIC DNA]</scope>
</reference>
<dbReference type="Gene3D" id="1.10.1740.10">
    <property type="match status" value="1"/>
</dbReference>
<comment type="similarity">
    <text evidence="1">Belongs to the sigma-70 factor family. ECF subfamily.</text>
</comment>
<evidence type="ECO:0000256" key="3">
    <source>
        <dbReference type="ARBA" id="ARBA00023082"/>
    </source>
</evidence>
<feature type="domain" description="RNA polymerase sigma factor 70 region 4 type 2" evidence="7">
    <location>
        <begin position="142"/>
        <end position="190"/>
    </location>
</feature>
<keyword evidence="4" id="KW-0238">DNA-binding</keyword>
<evidence type="ECO:0000256" key="4">
    <source>
        <dbReference type="ARBA" id="ARBA00023125"/>
    </source>
</evidence>
<evidence type="ECO:0000256" key="5">
    <source>
        <dbReference type="ARBA" id="ARBA00023163"/>
    </source>
</evidence>
<dbReference type="SUPFAM" id="SSF88946">
    <property type="entry name" value="Sigma2 domain of RNA polymerase sigma factors"/>
    <property type="match status" value="1"/>
</dbReference>
<dbReference type="GO" id="GO:0016987">
    <property type="term" value="F:sigma factor activity"/>
    <property type="evidence" value="ECO:0007669"/>
    <property type="project" value="UniProtKB-KW"/>
</dbReference>
<dbReference type="Proteomes" id="UP000033870">
    <property type="component" value="Unassembled WGS sequence"/>
</dbReference>
<protein>
    <submittedName>
        <fullName evidence="8">RNA polymerase, sigma-24 subunit, ECF subfamily</fullName>
    </submittedName>
</protein>
<feature type="domain" description="RNA polymerase sigma-70 region 2" evidence="6">
    <location>
        <begin position="42"/>
        <end position="112"/>
    </location>
</feature>
<keyword evidence="2" id="KW-0805">Transcription regulation</keyword>
<dbReference type="NCBIfam" id="TIGR02937">
    <property type="entry name" value="sigma70-ECF"/>
    <property type="match status" value="1"/>
</dbReference>
<keyword evidence="3" id="KW-0731">Sigma factor</keyword>
<dbReference type="PANTHER" id="PTHR43133">
    <property type="entry name" value="RNA POLYMERASE ECF-TYPE SIGMA FACTO"/>
    <property type="match status" value="1"/>
</dbReference>
<dbReference type="InterPro" id="IPR013324">
    <property type="entry name" value="RNA_pol_sigma_r3/r4-like"/>
</dbReference>
<dbReference type="Gene3D" id="1.10.10.10">
    <property type="entry name" value="Winged helix-like DNA-binding domain superfamily/Winged helix DNA-binding domain"/>
    <property type="match status" value="1"/>
</dbReference>
<dbReference type="InterPro" id="IPR036388">
    <property type="entry name" value="WH-like_DNA-bd_sf"/>
</dbReference>
<accession>A0A0G2B8R4</accession>
<dbReference type="SUPFAM" id="SSF88659">
    <property type="entry name" value="Sigma3 and sigma4 domains of RNA polymerase sigma factors"/>
    <property type="match status" value="1"/>
</dbReference>
<keyword evidence="5" id="KW-0804">Transcription</keyword>
<dbReference type="PANTHER" id="PTHR43133:SF8">
    <property type="entry name" value="RNA POLYMERASE SIGMA FACTOR HI_1459-RELATED"/>
    <property type="match status" value="1"/>
</dbReference>
<evidence type="ECO:0000256" key="2">
    <source>
        <dbReference type="ARBA" id="ARBA00023015"/>
    </source>
</evidence>
<proteinExistence type="inferred from homology"/>
<sequence>MNVPGCNTFLLPPSSYMPTAAVEKKLVYRVTKEHDPVAYGELYDRYVEKIYRFIFFKVSTKEEAEDLASEVFLKTWHYLTGKDGRDVSSFSGLIYRVARTCIIDFYRERSRRAEHPLDLAEAYGADEKRYHLVAVEQETLHILKILKKMKQEYQEVLIFKYLEDLSVREIGEILGKSAVNVRVTLHRALKIAKQLLDKEGHL</sequence>
<evidence type="ECO:0000259" key="6">
    <source>
        <dbReference type="Pfam" id="PF04542"/>
    </source>
</evidence>
<dbReference type="InterPro" id="IPR007627">
    <property type="entry name" value="RNA_pol_sigma70_r2"/>
</dbReference>
<comment type="caution">
    <text evidence="8">The sequence shown here is derived from an EMBL/GenBank/DDBJ whole genome shotgun (WGS) entry which is preliminary data.</text>
</comment>
<dbReference type="InterPro" id="IPR039425">
    <property type="entry name" value="RNA_pol_sigma-70-like"/>
</dbReference>
<dbReference type="InterPro" id="IPR013249">
    <property type="entry name" value="RNA_pol_sigma70_r4_t2"/>
</dbReference>
<name>A0A0G2B8R4_9BACT</name>
<gene>
    <name evidence="8" type="ORF">UY92_C0013G0048</name>
</gene>
<dbReference type="InterPro" id="IPR014284">
    <property type="entry name" value="RNA_pol_sigma-70_dom"/>
</dbReference>
<dbReference type="AlphaFoldDB" id="A0A0G2B8R4"/>
<evidence type="ECO:0000313" key="9">
    <source>
        <dbReference type="Proteomes" id="UP000033870"/>
    </source>
</evidence>
<dbReference type="EMBL" id="LCRX01000013">
    <property type="protein sequence ID" value="KKW41849.1"/>
    <property type="molecule type" value="Genomic_DNA"/>
</dbReference>
<dbReference type="InterPro" id="IPR013325">
    <property type="entry name" value="RNA_pol_sigma_r2"/>
</dbReference>
<evidence type="ECO:0000313" key="8">
    <source>
        <dbReference type="EMBL" id="KKW41849.1"/>
    </source>
</evidence>
<organism evidence="8 9">
    <name type="scientific">Candidatus Magasanikbacteria bacterium GW2011_GWA2_56_11</name>
    <dbReference type="NCBI Taxonomy" id="1619044"/>
    <lineage>
        <taxon>Bacteria</taxon>
        <taxon>Candidatus Magasanikiibacteriota</taxon>
    </lineage>
</organism>
<dbReference type="GO" id="GO:0006352">
    <property type="term" value="P:DNA-templated transcription initiation"/>
    <property type="evidence" value="ECO:0007669"/>
    <property type="project" value="InterPro"/>
</dbReference>
<evidence type="ECO:0000259" key="7">
    <source>
        <dbReference type="Pfam" id="PF08281"/>
    </source>
</evidence>
<dbReference type="Pfam" id="PF04542">
    <property type="entry name" value="Sigma70_r2"/>
    <property type="match status" value="1"/>
</dbReference>
<dbReference type="Pfam" id="PF08281">
    <property type="entry name" value="Sigma70_r4_2"/>
    <property type="match status" value="1"/>
</dbReference>
<dbReference type="CDD" id="cd06171">
    <property type="entry name" value="Sigma70_r4"/>
    <property type="match status" value="1"/>
</dbReference>